<keyword evidence="1" id="KW-0812">Transmembrane</keyword>
<gene>
    <name evidence="2" type="ORF">MARPO_0023s0063</name>
</gene>
<accession>A0A2R6XC99</accession>
<protein>
    <submittedName>
        <fullName evidence="2">Uncharacterized protein</fullName>
    </submittedName>
</protein>
<feature type="transmembrane region" description="Helical" evidence="1">
    <location>
        <begin position="6"/>
        <end position="22"/>
    </location>
</feature>
<dbReference type="AlphaFoldDB" id="A0A2R6XC99"/>
<proteinExistence type="predicted"/>
<evidence type="ECO:0000313" key="2">
    <source>
        <dbReference type="EMBL" id="PTQ43734.1"/>
    </source>
</evidence>
<organism evidence="2 3">
    <name type="scientific">Marchantia polymorpha</name>
    <name type="common">Common liverwort</name>
    <name type="synonym">Marchantia aquatica</name>
    <dbReference type="NCBI Taxonomy" id="3197"/>
    <lineage>
        <taxon>Eukaryota</taxon>
        <taxon>Viridiplantae</taxon>
        <taxon>Streptophyta</taxon>
        <taxon>Embryophyta</taxon>
        <taxon>Marchantiophyta</taxon>
        <taxon>Marchantiopsida</taxon>
        <taxon>Marchantiidae</taxon>
        <taxon>Marchantiales</taxon>
        <taxon>Marchantiaceae</taxon>
        <taxon>Marchantia</taxon>
    </lineage>
</organism>
<keyword evidence="3" id="KW-1185">Reference proteome</keyword>
<evidence type="ECO:0000313" key="3">
    <source>
        <dbReference type="Proteomes" id="UP000244005"/>
    </source>
</evidence>
<dbReference type="EMBL" id="KZ772695">
    <property type="protein sequence ID" value="PTQ43734.1"/>
    <property type="molecule type" value="Genomic_DNA"/>
</dbReference>
<reference evidence="3" key="1">
    <citation type="journal article" date="2017" name="Cell">
        <title>Insights into land plant evolution garnered from the Marchantia polymorpha genome.</title>
        <authorList>
            <person name="Bowman J.L."/>
            <person name="Kohchi T."/>
            <person name="Yamato K.T."/>
            <person name="Jenkins J."/>
            <person name="Shu S."/>
            <person name="Ishizaki K."/>
            <person name="Yamaoka S."/>
            <person name="Nishihama R."/>
            <person name="Nakamura Y."/>
            <person name="Berger F."/>
            <person name="Adam C."/>
            <person name="Aki S.S."/>
            <person name="Althoff F."/>
            <person name="Araki T."/>
            <person name="Arteaga-Vazquez M.A."/>
            <person name="Balasubrmanian S."/>
            <person name="Barry K."/>
            <person name="Bauer D."/>
            <person name="Boehm C.R."/>
            <person name="Briginshaw L."/>
            <person name="Caballero-Perez J."/>
            <person name="Catarino B."/>
            <person name="Chen F."/>
            <person name="Chiyoda S."/>
            <person name="Chovatia M."/>
            <person name="Davies K.M."/>
            <person name="Delmans M."/>
            <person name="Demura T."/>
            <person name="Dierschke T."/>
            <person name="Dolan L."/>
            <person name="Dorantes-Acosta A.E."/>
            <person name="Eklund D.M."/>
            <person name="Florent S.N."/>
            <person name="Flores-Sandoval E."/>
            <person name="Fujiyama A."/>
            <person name="Fukuzawa H."/>
            <person name="Galik B."/>
            <person name="Grimanelli D."/>
            <person name="Grimwood J."/>
            <person name="Grossniklaus U."/>
            <person name="Hamada T."/>
            <person name="Haseloff J."/>
            <person name="Hetherington A.J."/>
            <person name="Higo A."/>
            <person name="Hirakawa Y."/>
            <person name="Hundley H.N."/>
            <person name="Ikeda Y."/>
            <person name="Inoue K."/>
            <person name="Inoue S.I."/>
            <person name="Ishida S."/>
            <person name="Jia Q."/>
            <person name="Kakita M."/>
            <person name="Kanazawa T."/>
            <person name="Kawai Y."/>
            <person name="Kawashima T."/>
            <person name="Kennedy M."/>
            <person name="Kinose K."/>
            <person name="Kinoshita T."/>
            <person name="Kohara Y."/>
            <person name="Koide E."/>
            <person name="Komatsu K."/>
            <person name="Kopischke S."/>
            <person name="Kubo M."/>
            <person name="Kyozuka J."/>
            <person name="Lagercrantz U."/>
            <person name="Lin S.S."/>
            <person name="Lindquist E."/>
            <person name="Lipzen A.M."/>
            <person name="Lu C.W."/>
            <person name="De Luna E."/>
            <person name="Martienssen R.A."/>
            <person name="Minamino N."/>
            <person name="Mizutani M."/>
            <person name="Mizutani M."/>
            <person name="Mochizuki N."/>
            <person name="Monte I."/>
            <person name="Mosher R."/>
            <person name="Nagasaki H."/>
            <person name="Nakagami H."/>
            <person name="Naramoto S."/>
            <person name="Nishitani K."/>
            <person name="Ohtani M."/>
            <person name="Okamoto T."/>
            <person name="Okumura M."/>
            <person name="Phillips J."/>
            <person name="Pollak B."/>
            <person name="Reinders A."/>
            <person name="Rovekamp M."/>
            <person name="Sano R."/>
            <person name="Sawa S."/>
            <person name="Schmid M.W."/>
            <person name="Shirakawa M."/>
            <person name="Solano R."/>
            <person name="Spunde A."/>
            <person name="Suetsugu N."/>
            <person name="Sugano S."/>
            <person name="Sugiyama A."/>
            <person name="Sun R."/>
            <person name="Suzuki Y."/>
            <person name="Takenaka M."/>
            <person name="Takezawa D."/>
            <person name="Tomogane H."/>
            <person name="Tsuzuki M."/>
            <person name="Ueda T."/>
            <person name="Umeda M."/>
            <person name="Ward J.M."/>
            <person name="Watanabe Y."/>
            <person name="Yazaki K."/>
            <person name="Yokoyama R."/>
            <person name="Yoshitake Y."/>
            <person name="Yotsui I."/>
            <person name="Zachgo S."/>
            <person name="Schmutz J."/>
        </authorList>
    </citation>
    <scope>NUCLEOTIDE SEQUENCE [LARGE SCALE GENOMIC DNA]</scope>
    <source>
        <strain evidence="3">Tak-1</strain>
    </source>
</reference>
<dbReference type="Gramene" id="Mp2g10970.1">
    <property type="protein sequence ID" value="Mp2g10970.1.cds1"/>
    <property type="gene ID" value="Mp2g10970"/>
</dbReference>
<keyword evidence="1" id="KW-0472">Membrane</keyword>
<feature type="transmembrane region" description="Helical" evidence="1">
    <location>
        <begin position="29"/>
        <end position="46"/>
    </location>
</feature>
<name>A0A2R6XC99_MARPO</name>
<dbReference type="Proteomes" id="UP000244005">
    <property type="component" value="Unassembled WGS sequence"/>
</dbReference>
<sequence length="212" mass="23671">MSWRWPFVLTVCQGLTIWSALIRLRRARPVLYSFLIALDLSLWPWWNFGGACRDGLPASGKPQAGKLAMASCLPTSHAFVSANFQWTRRCLECPALLPALHRHMTFPSLTKDIYARLFLQTAPSSIPCHHSELRQAGRQAGHDLKLSSNCALGLSNRILAAHDFSTLPSNGLSYSPPFLCFSTYQHTISWDARLPATSEIALLLSPYHRVPV</sequence>
<evidence type="ECO:0000256" key="1">
    <source>
        <dbReference type="SAM" id="Phobius"/>
    </source>
</evidence>
<keyword evidence="1" id="KW-1133">Transmembrane helix</keyword>